<feature type="region of interest" description="Disordered" evidence="6">
    <location>
        <begin position="46"/>
        <end position="66"/>
    </location>
</feature>
<evidence type="ECO:0000256" key="3">
    <source>
        <dbReference type="ARBA" id="ARBA00023157"/>
    </source>
</evidence>
<keyword evidence="3" id="KW-1015">Disulfide bond</keyword>
<gene>
    <name evidence="8" type="ORF">MAR_021034</name>
</gene>
<accession>A0ABY7E9L1</accession>
<dbReference type="SMART" id="SM00409">
    <property type="entry name" value="IG"/>
    <property type="match status" value="1"/>
</dbReference>
<organism evidence="8 9">
    <name type="scientific">Mya arenaria</name>
    <name type="common">Soft-shell clam</name>
    <dbReference type="NCBI Taxonomy" id="6604"/>
    <lineage>
        <taxon>Eukaryota</taxon>
        <taxon>Metazoa</taxon>
        <taxon>Spiralia</taxon>
        <taxon>Lophotrochozoa</taxon>
        <taxon>Mollusca</taxon>
        <taxon>Bivalvia</taxon>
        <taxon>Autobranchia</taxon>
        <taxon>Heteroconchia</taxon>
        <taxon>Euheterodonta</taxon>
        <taxon>Imparidentia</taxon>
        <taxon>Neoheterodontei</taxon>
        <taxon>Myida</taxon>
        <taxon>Myoidea</taxon>
        <taxon>Myidae</taxon>
        <taxon>Mya</taxon>
    </lineage>
</organism>
<feature type="non-terminal residue" evidence="8">
    <location>
        <position position="181"/>
    </location>
</feature>
<dbReference type="PROSITE" id="PS50835">
    <property type="entry name" value="IG_LIKE"/>
    <property type="match status" value="1"/>
</dbReference>
<evidence type="ECO:0000256" key="1">
    <source>
        <dbReference type="ARBA" id="ARBA00004479"/>
    </source>
</evidence>
<name>A0ABY7E9L1_MYAAR</name>
<comment type="subcellular location">
    <subcellularLocation>
        <location evidence="1">Membrane</location>
        <topology evidence="1">Single-pass type I membrane protein</topology>
    </subcellularLocation>
</comment>
<reference evidence="8" key="1">
    <citation type="submission" date="2022-11" db="EMBL/GenBank/DDBJ databases">
        <title>Centuries of genome instability and evolution in soft-shell clam transmissible cancer (bioRxiv).</title>
        <authorList>
            <person name="Hart S.F.M."/>
            <person name="Yonemitsu M.A."/>
            <person name="Giersch R.M."/>
            <person name="Beal B.F."/>
            <person name="Arriagada G."/>
            <person name="Davis B.W."/>
            <person name="Ostrander E.A."/>
            <person name="Goff S.P."/>
            <person name="Metzger M.J."/>
        </authorList>
    </citation>
    <scope>NUCLEOTIDE SEQUENCE</scope>
    <source>
        <strain evidence="8">MELC-2E11</strain>
        <tissue evidence="8">Siphon/mantle</tissue>
    </source>
</reference>
<sequence length="181" mass="19551">NITSVTLTPTTDPISVIENVLQRFRCVTSQCRPVASVMWYLGSTQLTSGSESSTSDDVTTSTLDYTPQKSHQGKRILCRGSNGDGPSTPVCKLDGTTLSSAVTVKEGWEILLNCSSDGNPSPSFSWTHPGDGPTYPLFIRSINRTHAGKFRIIARNNLNPSEQKAVNLTKDSNVTVDVLCT</sequence>
<dbReference type="InterPro" id="IPR007110">
    <property type="entry name" value="Ig-like_dom"/>
</dbReference>
<dbReference type="SUPFAM" id="SSF48726">
    <property type="entry name" value="Immunoglobulin"/>
    <property type="match status" value="2"/>
</dbReference>
<feature type="domain" description="Ig-like" evidence="7">
    <location>
        <begin position="86"/>
        <end position="169"/>
    </location>
</feature>
<dbReference type="EMBL" id="CP111016">
    <property type="protein sequence ID" value="WAR05665.1"/>
    <property type="molecule type" value="Genomic_DNA"/>
</dbReference>
<evidence type="ECO:0000256" key="4">
    <source>
        <dbReference type="ARBA" id="ARBA00023180"/>
    </source>
</evidence>
<dbReference type="InterPro" id="IPR013783">
    <property type="entry name" value="Ig-like_fold"/>
</dbReference>
<dbReference type="PANTHER" id="PTHR11640:SF31">
    <property type="entry name" value="IRREGULAR CHIASM C-ROUGHEST PROTEIN-RELATED"/>
    <property type="match status" value="1"/>
</dbReference>
<dbReference type="Pfam" id="PF08205">
    <property type="entry name" value="C2-set_2"/>
    <property type="match status" value="1"/>
</dbReference>
<dbReference type="Pfam" id="PF13927">
    <property type="entry name" value="Ig_3"/>
    <property type="match status" value="1"/>
</dbReference>
<evidence type="ECO:0000313" key="9">
    <source>
        <dbReference type="Proteomes" id="UP001164746"/>
    </source>
</evidence>
<dbReference type="Proteomes" id="UP001164746">
    <property type="component" value="Chromosome 5"/>
</dbReference>
<evidence type="ECO:0000259" key="7">
    <source>
        <dbReference type="PROSITE" id="PS50835"/>
    </source>
</evidence>
<evidence type="ECO:0000256" key="2">
    <source>
        <dbReference type="ARBA" id="ARBA00023136"/>
    </source>
</evidence>
<feature type="non-terminal residue" evidence="8">
    <location>
        <position position="1"/>
    </location>
</feature>
<dbReference type="InterPro" id="IPR051275">
    <property type="entry name" value="Cell_adhesion_signaling"/>
</dbReference>
<dbReference type="InterPro" id="IPR003599">
    <property type="entry name" value="Ig_sub"/>
</dbReference>
<keyword evidence="4" id="KW-0325">Glycoprotein</keyword>
<evidence type="ECO:0000256" key="5">
    <source>
        <dbReference type="ARBA" id="ARBA00023319"/>
    </source>
</evidence>
<dbReference type="PANTHER" id="PTHR11640">
    <property type="entry name" value="NEPHRIN"/>
    <property type="match status" value="1"/>
</dbReference>
<dbReference type="InterPro" id="IPR013162">
    <property type="entry name" value="CD80_C2-set"/>
</dbReference>
<keyword evidence="9" id="KW-1185">Reference proteome</keyword>
<dbReference type="InterPro" id="IPR036179">
    <property type="entry name" value="Ig-like_dom_sf"/>
</dbReference>
<evidence type="ECO:0000256" key="6">
    <source>
        <dbReference type="SAM" id="MobiDB-lite"/>
    </source>
</evidence>
<protein>
    <submittedName>
        <fullName evidence="8">CADM2-like protein</fullName>
    </submittedName>
</protein>
<evidence type="ECO:0000313" key="8">
    <source>
        <dbReference type="EMBL" id="WAR05665.1"/>
    </source>
</evidence>
<proteinExistence type="predicted"/>
<keyword evidence="2" id="KW-0472">Membrane</keyword>
<dbReference type="Gene3D" id="2.60.40.10">
    <property type="entry name" value="Immunoglobulins"/>
    <property type="match status" value="2"/>
</dbReference>
<keyword evidence="5" id="KW-0393">Immunoglobulin domain</keyword>